<sequence length="325" mass="35997">MQRVSNAAFTKVRIKIPKIFVKTAKKKEHRTGGDKSSTNAKKWRNPRDFPDKVTSLLSKTFVGKKSKTGSDAFGTMKSANTSICVVKDSFLIRGSNASSIDVSRTEEEFGSQRSEIDGGILSKTVSEYSESSRAISICSGESLYSEDQPSNSSLSKLRSSRENLELEEEVVKPIVFYQKGVQKKVCPTCERPLDSQSSIKSFLTKNNPLKSMKGKYATSDSSSCSSGSAGVSSFSSRDGEKKRITSRSSQKHFSKPKVWKSCSSERNMNIEVEKTEEEPSDKELCKKKILMGEKCRPLDDEIGNLKAEFQPKAANVLSVHESTQY</sequence>
<dbReference type="InParanoid" id="A0A2G5F026"/>
<evidence type="ECO:0000313" key="3">
    <source>
        <dbReference type="Proteomes" id="UP000230069"/>
    </source>
</evidence>
<proteinExistence type="predicted"/>
<feature type="region of interest" description="Disordered" evidence="1">
    <location>
        <begin position="23"/>
        <end position="45"/>
    </location>
</feature>
<protein>
    <submittedName>
        <fullName evidence="2">Uncharacterized protein</fullName>
    </submittedName>
</protein>
<organism evidence="2 3">
    <name type="scientific">Aquilegia coerulea</name>
    <name type="common">Rocky mountain columbine</name>
    <dbReference type="NCBI Taxonomy" id="218851"/>
    <lineage>
        <taxon>Eukaryota</taxon>
        <taxon>Viridiplantae</taxon>
        <taxon>Streptophyta</taxon>
        <taxon>Embryophyta</taxon>
        <taxon>Tracheophyta</taxon>
        <taxon>Spermatophyta</taxon>
        <taxon>Magnoliopsida</taxon>
        <taxon>Ranunculales</taxon>
        <taxon>Ranunculaceae</taxon>
        <taxon>Thalictroideae</taxon>
        <taxon>Aquilegia</taxon>
    </lineage>
</organism>
<accession>A0A2G5F026</accession>
<dbReference type="Proteomes" id="UP000230069">
    <property type="component" value="Unassembled WGS sequence"/>
</dbReference>
<dbReference type="AlphaFoldDB" id="A0A2G5F026"/>
<evidence type="ECO:0000256" key="1">
    <source>
        <dbReference type="SAM" id="MobiDB-lite"/>
    </source>
</evidence>
<name>A0A2G5F026_AQUCA</name>
<dbReference type="OrthoDB" id="674685at2759"/>
<reference evidence="2 3" key="1">
    <citation type="submission" date="2017-09" db="EMBL/GenBank/DDBJ databases">
        <title>WGS assembly of Aquilegia coerulea Goldsmith.</title>
        <authorList>
            <person name="Hodges S."/>
            <person name="Kramer E."/>
            <person name="Nordborg M."/>
            <person name="Tomkins J."/>
            <person name="Borevitz J."/>
            <person name="Derieg N."/>
            <person name="Yan J."/>
            <person name="Mihaltcheva S."/>
            <person name="Hayes R.D."/>
            <person name="Rokhsar D."/>
        </authorList>
    </citation>
    <scope>NUCLEOTIDE SEQUENCE [LARGE SCALE GENOMIC DNA]</scope>
    <source>
        <strain evidence="3">cv. Goldsmith</strain>
    </source>
</reference>
<feature type="region of interest" description="Disordered" evidence="1">
    <location>
        <begin position="210"/>
        <end position="252"/>
    </location>
</feature>
<evidence type="ECO:0000313" key="2">
    <source>
        <dbReference type="EMBL" id="PIA61247.1"/>
    </source>
</evidence>
<feature type="compositionally biased region" description="Low complexity" evidence="1">
    <location>
        <begin position="219"/>
        <end position="236"/>
    </location>
</feature>
<gene>
    <name evidence="2" type="ORF">AQUCO_00300644v1</name>
</gene>
<dbReference type="EMBL" id="KZ305020">
    <property type="protein sequence ID" value="PIA61247.1"/>
    <property type="molecule type" value="Genomic_DNA"/>
</dbReference>
<keyword evidence="3" id="KW-1185">Reference proteome</keyword>